<name>A0A9W8DZ79_9FUNG</name>
<dbReference type="Proteomes" id="UP001150569">
    <property type="component" value="Unassembled WGS sequence"/>
</dbReference>
<sequence>MESLVNTLCAELKATSTLDAEELRKLLRIVGVERTEEALEMLDAECQVRRFQDPSGQYFYQVMDTDNTLYYTLHTATYCTCQTFQTEV</sequence>
<evidence type="ECO:0000313" key="1">
    <source>
        <dbReference type="EMBL" id="KAJ1925760.1"/>
    </source>
</evidence>
<comment type="caution">
    <text evidence="1">The sequence shown here is derived from an EMBL/GenBank/DDBJ whole genome shotgun (WGS) entry which is preliminary data.</text>
</comment>
<dbReference type="EMBL" id="JANBPT010000209">
    <property type="protein sequence ID" value="KAJ1925760.1"/>
    <property type="molecule type" value="Genomic_DNA"/>
</dbReference>
<gene>
    <name evidence="1" type="ORF">IWQ60_004354</name>
</gene>
<organism evidence="1 2">
    <name type="scientific">Tieghemiomyces parasiticus</name>
    <dbReference type="NCBI Taxonomy" id="78921"/>
    <lineage>
        <taxon>Eukaryota</taxon>
        <taxon>Fungi</taxon>
        <taxon>Fungi incertae sedis</taxon>
        <taxon>Zoopagomycota</taxon>
        <taxon>Kickxellomycotina</taxon>
        <taxon>Dimargaritomycetes</taxon>
        <taxon>Dimargaritales</taxon>
        <taxon>Dimargaritaceae</taxon>
        <taxon>Tieghemiomyces</taxon>
    </lineage>
</organism>
<evidence type="ECO:0000313" key="2">
    <source>
        <dbReference type="Proteomes" id="UP001150569"/>
    </source>
</evidence>
<protein>
    <submittedName>
        <fullName evidence="1">Uncharacterized protein</fullName>
    </submittedName>
</protein>
<reference evidence="1" key="1">
    <citation type="submission" date="2022-07" db="EMBL/GenBank/DDBJ databases">
        <title>Phylogenomic reconstructions and comparative analyses of Kickxellomycotina fungi.</title>
        <authorList>
            <person name="Reynolds N.K."/>
            <person name="Stajich J.E."/>
            <person name="Barry K."/>
            <person name="Grigoriev I.V."/>
            <person name="Crous P."/>
            <person name="Smith M.E."/>
        </authorList>
    </citation>
    <scope>NUCLEOTIDE SEQUENCE</scope>
    <source>
        <strain evidence="1">RSA 861</strain>
    </source>
</reference>
<proteinExistence type="predicted"/>
<accession>A0A9W8DZ79</accession>
<keyword evidence="2" id="KW-1185">Reference proteome</keyword>
<dbReference type="AlphaFoldDB" id="A0A9W8DZ79"/>